<reference evidence="2" key="1">
    <citation type="journal article" date="2019" name="Int. J. Syst. Evol. Microbiol.">
        <title>The Global Catalogue of Microorganisms (GCM) 10K type strain sequencing project: providing services to taxonomists for standard genome sequencing and annotation.</title>
        <authorList>
            <consortium name="The Broad Institute Genomics Platform"/>
            <consortium name="The Broad Institute Genome Sequencing Center for Infectious Disease"/>
            <person name="Wu L."/>
            <person name="Ma J."/>
        </authorList>
    </citation>
    <scope>NUCLEOTIDE SEQUENCE [LARGE SCALE GENOMIC DNA]</scope>
    <source>
        <strain evidence="2">CGMCC 1.15772</strain>
    </source>
</reference>
<protein>
    <recommendedName>
        <fullName evidence="3">DUF177 domain-containing protein</fullName>
    </recommendedName>
</protein>
<comment type="caution">
    <text evidence="1">The sequence shown here is derived from an EMBL/GenBank/DDBJ whole genome shotgun (WGS) entry which is preliminary data.</text>
</comment>
<accession>A0ABW1YD51</accession>
<keyword evidence="2" id="KW-1185">Reference proteome</keyword>
<evidence type="ECO:0000313" key="1">
    <source>
        <dbReference type="EMBL" id="MFC6592260.1"/>
    </source>
</evidence>
<dbReference type="RefSeq" id="WP_380083270.1">
    <property type="nucleotide sequence ID" value="NZ_JBHSWD010000001.1"/>
</dbReference>
<evidence type="ECO:0000313" key="2">
    <source>
        <dbReference type="Proteomes" id="UP001596297"/>
    </source>
</evidence>
<proteinExistence type="predicted"/>
<evidence type="ECO:0008006" key="3">
    <source>
        <dbReference type="Google" id="ProtNLM"/>
    </source>
</evidence>
<gene>
    <name evidence="1" type="ORF">ACFP81_09790</name>
</gene>
<dbReference type="Proteomes" id="UP001596297">
    <property type="component" value="Unassembled WGS sequence"/>
</dbReference>
<name>A0ABW1YD51_9DEIO</name>
<organism evidence="1 2">
    <name type="scientific">Deinococcus lacus</name>
    <dbReference type="NCBI Taxonomy" id="392561"/>
    <lineage>
        <taxon>Bacteria</taxon>
        <taxon>Thermotogati</taxon>
        <taxon>Deinococcota</taxon>
        <taxon>Deinococci</taxon>
        <taxon>Deinococcales</taxon>
        <taxon>Deinococcaceae</taxon>
        <taxon>Deinococcus</taxon>
    </lineage>
</organism>
<sequence length="119" mass="13431">MTQGPHIHLGNLIRTLADAHAEGDVEELRYWQGGKEQVLRFAAPAHYRADVNTIGGDEMYLQGSFRPTLVMECARCLREVEVPLNLKLGTLMRYEPSSEPPLWKRPKAAKKCWSLATPT</sequence>
<dbReference type="EMBL" id="JBHSWD010000001">
    <property type="protein sequence ID" value="MFC6592260.1"/>
    <property type="molecule type" value="Genomic_DNA"/>
</dbReference>